<organism evidence="3 4">
    <name type="scientific">Rehmannia glutinosa</name>
    <name type="common">Chinese foxglove</name>
    <dbReference type="NCBI Taxonomy" id="99300"/>
    <lineage>
        <taxon>Eukaryota</taxon>
        <taxon>Viridiplantae</taxon>
        <taxon>Streptophyta</taxon>
        <taxon>Embryophyta</taxon>
        <taxon>Tracheophyta</taxon>
        <taxon>Spermatophyta</taxon>
        <taxon>Magnoliopsida</taxon>
        <taxon>eudicotyledons</taxon>
        <taxon>Gunneridae</taxon>
        <taxon>Pentapetalae</taxon>
        <taxon>asterids</taxon>
        <taxon>lamiids</taxon>
        <taxon>Lamiales</taxon>
        <taxon>Orobanchaceae</taxon>
        <taxon>Rehmannieae</taxon>
        <taxon>Rehmannia</taxon>
    </lineage>
</organism>
<reference evidence="3 4" key="1">
    <citation type="journal article" date="2021" name="Comput. Struct. Biotechnol. J.">
        <title>De novo genome assembly of the potent medicinal plant Rehmannia glutinosa using nanopore technology.</title>
        <authorList>
            <person name="Ma L."/>
            <person name="Dong C."/>
            <person name="Song C."/>
            <person name="Wang X."/>
            <person name="Zheng X."/>
            <person name="Niu Y."/>
            <person name="Chen S."/>
            <person name="Feng W."/>
        </authorList>
    </citation>
    <scope>NUCLEOTIDE SEQUENCE [LARGE SCALE GENOMIC DNA]</scope>
    <source>
        <strain evidence="3">DH-2019</strain>
    </source>
</reference>
<comment type="caution">
    <text evidence="3">The sequence shown here is derived from an EMBL/GenBank/DDBJ whole genome shotgun (WGS) entry which is preliminary data.</text>
</comment>
<evidence type="ECO:0000256" key="1">
    <source>
        <dbReference type="RuleBase" id="RU369085"/>
    </source>
</evidence>
<evidence type="ECO:0000313" key="4">
    <source>
        <dbReference type="Proteomes" id="UP001318860"/>
    </source>
</evidence>
<dbReference type="PANTHER" id="PTHR12874:SF16">
    <property type="entry name" value="OS01G0800800 PROTEIN"/>
    <property type="match status" value="1"/>
</dbReference>
<dbReference type="Pfam" id="PF00646">
    <property type="entry name" value="F-box"/>
    <property type="match status" value="1"/>
</dbReference>
<dbReference type="Gene3D" id="1.20.1280.50">
    <property type="match status" value="1"/>
</dbReference>
<comment type="pathway">
    <text evidence="1">Protein modification; protein ubiquitination.</text>
</comment>
<feature type="domain" description="F-box" evidence="2">
    <location>
        <begin position="11"/>
        <end position="47"/>
    </location>
</feature>
<keyword evidence="4" id="KW-1185">Reference proteome</keyword>
<protein>
    <recommendedName>
        <fullName evidence="1">F-box protein</fullName>
    </recommendedName>
</protein>
<dbReference type="InterPro" id="IPR036047">
    <property type="entry name" value="F-box-like_dom_sf"/>
</dbReference>
<proteinExistence type="predicted"/>
<dbReference type="EMBL" id="JABTTQ020001894">
    <property type="protein sequence ID" value="KAK6127268.1"/>
    <property type="molecule type" value="Genomic_DNA"/>
</dbReference>
<sequence length="260" mass="28006">MKTEPPHSPPWQVLELVSHHLDPETLATAACVSKSWSISMSSDHLWQPFCSSTYPSLSNLAAAAAGGGGVPYCKLFSLGRAAEIRRLQKPPKPHLSIHDLIFAIDVVQNSNDRLATVIKPGDQLKLDRNGVFRFDIDVEGDDKTAAFEAVDSLRIIWNVVLKGFEGVFTMMDCKGKGSFVLGLEGWFSKELPAAAGGCCCSGGGGGASGLVADLRLGMRESEGKVVVEKVSVGVLSIVSWRYVCVDDALRYLQHFLLPCG</sequence>
<evidence type="ECO:0000313" key="3">
    <source>
        <dbReference type="EMBL" id="KAK6127268.1"/>
    </source>
</evidence>
<dbReference type="InterPro" id="IPR001810">
    <property type="entry name" value="F-box_dom"/>
</dbReference>
<dbReference type="Proteomes" id="UP001318860">
    <property type="component" value="Unassembled WGS sequence"/>
</dbReference>
<keyword evidence="1" id="KW-0539">Nucleus</keyword>
<comment type="subcellular location">
    <subcellularLocation>
        <location evidence="1">Nucleus</location>
    </subcellularLocation>
</comment>
<keyword evidence="1" id="KW-0833">Ubl conjugation pathway</keyword>
<accession>A0ABR0UX31</accession>
<gene>
    <name evidence="3" type="ORF">DH2020_038994</name>
</gene>
<comment type="function">
    <text evidence="1">Acts as a component of a SCF E3 ubiquitin ligase complexes.</text>
</comment>
<dbReference type="SUPFAM" id="SSF81383">
    <property type="entry name" value="F-box domain"/>
    <property type="match status" value="1"/>
</dbReference>
<dbReference type="PANTHER" id="PTHR12874">
    <property type="entry name" value="F-BOX ONLY PROTEIN 48-RELATED"/>
    <property type="match status" value="1"/>
</dbReference>
<comment type="subunit">
    <text evidence="1">Component of the SCF-type E3 ligase complex.</text>
</comment>
<evidence type="ECO:0000259" key="2">
    <source>
        <dbReference type="Pfam" id="PF00646"/>
    </source>
</evidence>
<name>A0ABR0UX31_REHGL</name>